<reference evidence="1 2" key="1">
    <citation type="submission" date="2015-09" db="EMBL/GenBank/DDBJ databases">
        <title>Draft genome sequence of a Caloramator mitchellensis, a moderate thermophile from the Great Artesian Basin of Australia.</title>
        <authorList>
            <person name="Patel B.K."/>
        </authorList>
    </citation>
    <scope>NUCLEOTIDE SEQUENCE [LARGE SCALE GENOMIC DNA]</scope>
    <source>
        <strain evidence="1 2">VF08</strain>
    </source>
</reference>
<dbReference type="Proteomes" id="UP000052015">
    <property type="component" value="Unassembled WGS sequence"/>
</dbReference>
<proteinExistence type="predicted"/>
<protein>
    <submittedName>
        <fullName evidence="1">Uncharacterized protein</fullName>
    </submittedName>
</protein>
<organism evidence="1 2">
    <name type="scientific">Caloramator mitchellensis</name>
    <dbReference type="NCBI Taxonomy" id="908809"/>
    <lineage>
        <taxon>Bacteria</taxon>
        <taxon>Bacillati</taxon>
        <taxon>Bacillota</taxon>
        <taxon>Clostridia</taxon>
        <taxon>Eubacteriales</taxon>
        <taxon>Clostridiaceae</taxon>
        <taxon>Caloramator</taxon>
    </lineage>
</organism>
<comment type="caution">
    <text evidence="1">The sequence shown here is derived from an EMBL/GenBank/DDBJ whole genome shotgun (WGS) entry which is preliminary data.</text>
</comment>
<gene>
    <name evidence="1" type="ORF">ABG79_01546</name>
</gene>
<keyword evidence="2" id="KW-1185">Reference proteome</keyword>
<accession>A0A0R3JSS2</accession>
<dbReference type="EMBL" id="LKHP01000008">
    <property type="protein sequence ID" value="KRQ86563.1"/>
    <property type="molecule type" value="Genomic_DNA"/>
</dbReference>
<dbReference type="AlphaFoldDB" id="A0A0R3JSS2"/>
<name>A0A0R3JSS2_CALMK</name>
<evidence type="ECO:0000313" key="2">
    <source>
        <dbReference type="Proteomes" id="UP000052015"/>
    </source>
</evidence>
<sequence length="64" mass="7483">MMNLLPRAEHSPEKLNLIERDDIMEIGNITKVKEDIVIKTSNKKEKKSQVKNQGCIKMNDYFSF</sequence>
<evidence type="ECO:0000313" key="1">
    <source>
        <dbReference type="EMBL" id="KRQ86563.1"/>
    </source>
</evidence>